<evidence type="ECO:0000256" key="6">
    <source>
        <dbReference type="ARBA" id="ARBA00023187"/>
    </source>
</evidence>
<keyword evidence="7 8" id="KW-0539">Nucleus</keyword>
<evidence type="ECO:0000256" key="8">
    <source>
        <dbReference type="RuleBase" id="RU367148"/>
    </source>
</evidence>
<dbReference type="GO" id="GO:0005681">
    <property type="term" value="C:spliceosomal complex"/>
    <property type="evidence" value="ECO:0007669"/>
    <property type="project" value="UniProtKB-KW"/>
</dbReference>
<comment type="function">
    <text evidence="8">Involved in pre-mRNA splicing.</text>
</comment>
<feature type="compositionally biased region" description="Polar residues" evidence="9">
    <location>
        <begin position="176"/>
        <end position="186"/>
    </location>
</feature>
<dbReference type="InterPro" id="IPR013260">
    <property type="entry name" value="mRNA_splic_SYF2"/>
</dbReference>
<evidence type="ECO:0000256" key="3">
    <source>
        <dbReference type="ARBA" id="ARBA00014745"/>
    </source>
</evidence>
<feature type="region of interest" description="Disordered" evidence="9">
    <location>
        <begin position="142"/>
        <end position="186"/>
    </location>
</feature>
<proteinExistence type="inferred from homology"/>
<evidence type="ECO:0000256" key="1">
    <source>
        <dbReference type="ARBA" id="ARBA00004123"/>
    </source>
</evidence>
<dbReference type="AlphaFoldDB" id="A0A8X7NIG1"/>
<gene>
    <name evidence="10" type="ORF">FOB60_005561</name>
</gene>
<name>A0A8X7NIG1_CANPA</name>
<dbReference type="Pfam" id="PF08231">
    <property type="entry name" value="SYF2"/>
    <property type="match status" value="1"/>
</dbReference>
<evidence type="ECO:0000256" key="2">
    <source>
        <dbReference type="ARBA" id="ARBA00010028"/>
    </source>
</evidence>
<evidence type="ECO:0000256" key="7">
    <source>
        <dbReference type="ARBA" id="ARBA00023242"/>
    </source>
</evidence>
<accession>A0A8X7NIG1</accession>
<keyword evidence="4 8" id="KW-0507">mRNA processing</keyword>
<evidence type="ECO:0000256" key="9">
    <source>
        <dbReference type="SAM" id="MobiDB-lite"/>
    </source>
</evidence>
<comment type="similarity">
    <text evidence="2 8">Belongs to the SYF2 family.</text>
</comment>
<feature type="compositionally biased region" description="Basic and acidic residues" evidence="9">
    <location>
        <begin position="56"/>
        <end position="69"/>
    </location>
</feature>
<organism evidence="10 11">
    <name type="scientific">Candida parapsilosis</name>
    <name type="common">Yeast</name>
    <dbReference type="NCBI Taxonomy" id="5480"/>
    <lineage>
        <taxon>Eukaryota</taxon>
        <taxon>Fungi</taxon>
        <taxon>Dikarya</taxon>
        <taxon>Ascomycota</taxon>
        <taxon>Saccharomycotina</taxon>
        <taxon>Pichiomycetes</taxon>
        <taxon>Debaryomycetaceae</taxon>
        <taxon>Candida/Lodderomyces clade</taxon>
        <taxon>Candida</taxon>
    </lineage>
</organism>
<reference evidence="10" key="1">
    <citation type="submission" date="2020-03" db="EMBL/GenBank/DDBJ databases">
        <title>FDA dAtabase for Regulatory Grade micrObial Sequences (FDA-ARGOS): Supporting development and validation of Infectious Disease Dx tests.</title>
        <authorList>
            <person name="Campos J."/>
            <person name="Goldberg B."/>
            <person name="Tallon L."/>
            <person name="Sadzewicz L."/>
            <person name="Vavikolanu K."/>
            <person name="Mehta A."/>
            <person name="Aluvathingal J."/>
            <person name="Nadendla S."/>
            <person name="Nandy P."/>
            <person name="Geyer C."/>
            <person name="Yan Y."/>
            <person name="Sichtig H."/>
        </authorList>
    </citation>
    <scope>NUCLEOTIDE SEQUENCE [LARGE SCALE GENOMIC DNA]</scope>
    <source>
        <strain evidence="10">FDAARGOS_652</strain>
    </source>
</reference>
<dbReference type="GO" id="GO:0000398">
    <property type="term" value="P:mRNA splicing, via spliceosome"/>
    <property type="evidence" value="ECO:0007669"/>
    <property type="project" value="UniProtKB-UniRule"/>
</dbReference>
<keyword evidence="5 8" id="KW-0747">Spliceosome</keyword>
<keyword evidence="6 8" id="KW-0508">mRNA splicing</keyword>
<comment type="subunit">
    <text evidence="8">May be part of a spliceosome complex.</text>
</comment>
<comment type="caution">
    <text evidence="10">The sequence shown here is derived from an EMBL/GenBank/DDBJ whole genome shotgun (WGS) entry which is preliminary data.</text>
</comment>
<protein>
    <recommendedName>
        <fullName evidence="3 8">Pre-mRNA-splicing factor SYF2</fullName>
    </recommendedName>
</protein>
<evidence type="ECO:0000313" key="10">
    <source>
        <dbReference type="EMBL" id="KAF6042807.1"/>
    </source>
</evidence>
<dbReference type="Proteomes" id="UP000590412">
    <property type="component" value="Unassembled WGS sequence"/>
</dbReference>
<comment type="subcellular location">
    <subcellularLocation>
        <location evidence="1 8">Nucleus</location>
    </subcellularLocation>
</comment>
<dbReference type="EMBL" id="JABWAB010000013">
    <property type="protein sequence ID" value="KAF6042807.1"/>
    <property type="molecule type" value="Genomic_DNA"/>
</dbReference>
<evidence type="ECO:0000313" key="11">
    <source>
        <dbReference type="Proteomes" id="UP000590412"/>
    </source>
</evidence>
<feature type="region of interest" description="Disordered" evidence="9">
    <location>
        <begin position="40"/>
        <end position="69"/>
    </location>
</feature>
<dbReference type="OrthoDB" id="199717at2759"/>
<evidence type="ECO:0000256" key="4">
    <source>
        <dbReference type="ARBA" id="ARBA00022664"/>
    </source>
</evidence>
<sequence>MSKAAMPTSTDTLPQLLDEFAKLKSKRLDALKLNKADVAQETRKQKLASIQSKSSHNYEADPRKSLSERKRVMEYTIAECEAWEERRQRSLNTGIQDQDKLAEASYYKEINGLKIDKEAYLRSKENDARMEKVDNKVKQEVSAMIKDSKDRKFNKKRGRTDNNDDAGNYISEKNRQFNLKLNRQYD</sequence>
<evidence type="ECO:0000256" key="5">
    <source>
        <dbReference type="ARBA" id="ARBA00022728"/>
    </source>
</evidence>